<dbReference type="Proteomes" id="UP000823388">
    <property type="component" value="Chromosome 5N"/>
</dbReference>
<protein>
    <submittedName>
        <fullName evidence="1">Uncharacterized protein</fullName>
    </submittedName>
</protein>
<evidence type="ECO:0000313" key="1">
    <source>
        <dbReference type="EMBL" id="KAG2592018.1"/>
    </source>
</evidence>
<dbReference type="EMBL" id="CM029046">
    <property type="protein sequence ID" value="KAG2592018.1"/>
    <property type="molecule type" value="Genomic_DNA"/>
</dbReference>
<dbReference type="AlphaFoldDB" id="A0A8T0S4M1"/>
<evidence type="ECO:0000313" key="2">
    <source>
        <dbReference type="Proteomes" id="UP000823388"/>
    </source>
</evidence>
<accession>A0A8T0S4M1</accession>
<sequence>MAAAGLLEDNDQQDFVEKHLWALECVAKSTSIHPALFGSHALPLYLGHPGGLPAPRCKGVLGEVKWSAHATAAPTFNVTLRVNNKVVSRVICGRGDRVDVAYEGVPLAHGELPNFCVPPGTVCSVPIVAAGDRRRRREHVQLAVNVGMHEITGNHGAPLLLRCTAILHGHRKEPFLYQVFGQPEDPFILPV</sequence>
<reference evidence="1" key="1">
    <citation type="submission" date="2020-05" db="EMBL/GenBank/DDBJ databases">
        <title>WGS assembly of Panicum virgatum.</title>
        <authorList>
            <person name="Lovell J.T."/>
            <person name="Jenkins J."/>
            <person name="Shu S."/>
            <person name="Juenger T.E."/>
            <person name="Schmutz J."/>
        </authorList>
    </citation>
    <scope>NUCLEOTIDE SEQUENCE</scope>
    <source>
        <strain evidence="1">AP13</strain>
    </source>
</reference>
<keyword evidence="2" id="KW-1185">Reference proteome</keyword>
<organism evidence="1 2">
    <name type="scientific">Panicum virgatum</name>
    <name type="common">Blackwell switchgrass</name>
    <dbReference type="NCBI Taxonomy" id="38727"/>
    <lineage>
        <taxon>Eukaryota</taxon>
        <taxon>Viridiplantae</taxon>
        <taxon>Streptophyta</taxon>
        <taxon>Embryophyta</taxon>
        <taxon>Tracheophyta</taxon>
        <taxon>Spermatophyta</taxon>
        <taxon>Magnoliopsida</taxon>
        <taxon>Liliopsida</taxon>
        <taxon>Poales</taxon>
        <taxon>Poaceae</taxon>
        <taxon>PACMAD clade</taxon>
        <taxon>Panicoideae</taxon>
        <taxon>Panicodae</taxon>
        <taxon>Paniceae</taxon>
        <taxon>Panicinae</taxon>
        <taxon>Panicum</taxon>
        <taxon>Panicum sect. Hiantes</taxon>
    </lineage>
</organism>
<dbReference type="PANTHER" id="PTHR33994">
    <property type="entry name" value="OS04G0515000 PROTEIN"/>
    <property type="match status" value="1"/>
</dbReference>
<dbReference type="PANTHER" id="PTHR33994:SF11">
    <property type="entry name" value="OS01G0771600 PROTEIN"/>
    <property type="match status" value="1"/>
</dbReference>
<comment type="caution">
    <text evidence="1">The sequence shown here is derived from an EMBL/GenBank/DDBJ whole genome shotgun (WGS) entry which is preliminary data.</text>
</comment>
<proteinExistence type="predicted"/>
<name>A0A8T0S4M1_PANVG</name>
<gene>
    <name evidence="1" type="ORF">PVAP13_5NG519500</name>
</gene>